<feature type="chain" id="PRO_5019395390" description="Parvulin-like PPIase" evidence="10">
    <location>
        <begin position="21"/>
        <end position="297"/>
    </location>
</feature>
<dbReference type="EC" id="5.2.1.8" evidence="3"/>
<evidence type="ECO:0000256" key="5">
    <source>
        <dbReference type="ARBA" id="ARBA00023110"/>
    </source>
</evidence>
<keyword evidence="13" id="KW-1185">Reference proteome</keyword>
<evidence type="ECO:0000256" key="2">
    <source>
        <dbReference type="ARBA" id="ARBA00007656"/>
    </source>
</evidence>
<protein>
    <recommendedName>
        <fullName evidence="4">Parvulin-like PPIase</fullName>
        <ecNumber evidence="3">5.2.1.8</ecNumber>
    </recommendedName>
    <alternativeName>
        <fullName evidence="6">Peptidyl-prolyl cis-trans isomerase plp</fullName>
    </alternativeName>
    <alternativeName>
        <fullName evidence="7">Rotamase plp</fullName>
    </alternativeName>
</protein>
<dbReference type="GO" id="GO:0003755">
    <property type="term" value="F:peptidyl-prolyl cis-trans isomerase activity"/>
    <property type="evidence" value="ECO:0007669"/>
    <property type="project" value="UniProtKB-KW"/>
</dbReference>
<dbReference type="InterPro" id="IPR027304">
    <property type="entry name" value="Trigger_fact/SurA_dom_sf"/>
</dbReference>
<dbReference type="SUPFAM" id="SSF54534">
    <property type="entry name" value="FKBP-like"/>
    <property type="match status" value="1"/>
</dbReference>
<evidence type="ECO:0000256" key="10">
    <source>
        <dbReference type="SAM" id="SignalP"/>
    </source>
</evidence>
<dbReference type="InterPro" id="IPR000297">
    <property type="entry name" value="PPIase_PpiC"/>
</dbReference>
<name>A0A447CX74_9BRAD</name>
<comment type="similarity">
    <text evidence="2">Belongs to the PpiC/parvulin rotamase family.</text>
</comment>
<dbReference type="InterPro" id="IPR046357">
    <property type="entry name" value="PPIase_dom_sf"/>
</dbReference>
<evidence type="ECO:0000256" key="8">
    <source>
        <dbReference type="PROSITE-ProRule" id="PRU00278"/>
    </source>
</evidence>
<organism evidence="12 13">
    <name type="scientific">Rhodoplanes serenus</name>
    <dbReference type="NCBI Taxonomy" id="200615"/>
    <lineage>
        <taxon>Bacteria</taxon>
        <taxon>Pseudomonadati</taxon>
        <taxon>Pseudomonadota</taxon>
        <taxon>Alphaproteobacteria</taxon>
        <taxon>Hyphomicrobiales</taxon>
        <taxon>Nitrobacteraceae</taxon>
        <taxon>Rhodoplanes</taxon>
    </lineage>
</organism>
<dbReference type="Gene3D" id="3.10.50.40">
    <property type="match status" value="1"/>
</dbReference>
<dbReference type="InterPro" id="IPR050245">
    <property type="entry name" value="PrsA_foldase"/>
</dbReference>
<reference evidence="13" key="1">
    <citation type="submission" date="2018-10" db="EMBL/GenBank/DDBJ databases">
        <authorList>
            <person name="Peiro R."/>
            <person name="Begona"/>
            <person name="Cbmso G."/>
            <person name="Lopez M."/>
            <person name="Gonzalez S."/>
            <person name="Sacristan E."/>
            <person name="Castillo E."/>
        </authorList>
    </citation>
    <scope>NUCLEOTIDE SEQUENCE [LARGE SCALE GENOMIC DNA]</scope>
</reference>
<feature type="signal peptide" evidence="10">
    <location>
        <begin position="1"/>
        <end position="20"/>
    </location>
</feature>
<keyword evidence="8 12" id="KW-0413">Isomerase</keyword>
<keyword evidence="5 8" id="KW-0697">Rotamase</keyword>
<evidence type="ECO:0000256" key="6">
    <source>
        <dbReference type="ARBA" id="ARBA00030642"/>
    </source>
</evidence>
<accession>A0A447CX74</accession>
<feature type="domain" description="PpiC" evidence="11">
    <location>
        <begin position="130"/>
        <end position="232"/>
    </location>
</feature>
<evidence type="ECO:0000256" key="3">
    <source>
        <dbReference type="ARBA" id="ARBA00013194"/>
    </source>
</evidence>
<dbReference type="PANTHER" id="PTHR47245:SF2">
    <property type="entry name" value="PEPTIDYL-PROLYL CIS-TRANS ISOMERASE HP_0175-RELATED"/>
    <property type="match status" value="1"/>
</dbReference>
<evidence type="ECO:0000256" key="9">
    <source>
        <dbReference type="SAM" id="MobiDB-lite"/>
    </source>
</evidence>
<proteinExistence type="inferred from homology"/>
<dbReference type="Proteomes" id="UP000289200">
    <property type="component" value="Unassembled WGS sequence"/>
</dbReference>
<dbReference type="PROSITE" id="PS50198">
    <property type="entry name" value="PPIC_PPIASE_2"/>
    <property type="match status" value="1"/>
</dbReference>
<evidence type="ECO:0000256" key="1">
    <source>
        <dbReference type="ARBA" id="ARBA00000971"/>
    </source>
</evidence>
<dbReference type="AlphaFoldDB" id="A0A447CX74"/>
<comment type="caution">
    <text evidence="12">The sequence shown here is derived from an EMBL/GenBank/DDBJ whole genome shotgun (WGS) entry which is preliminary data.</text>
</comment>
<evidence type="ECO:0000256" key="4">
    <source>
        <dbReference type="ARBA" id="ARBA00018370"/>
    </source>
</evidence>
<dbReference type="PANTHER" id="PTHR47245">
    <property type="entry name" value="PEPTIDYLPROLYL ISOMERASE"/>
    <property type="match status" value="1"/>
</dbReference>
<comment type="catalytic activity">
    <reaction evidence="1">
        <text>[protein]-peptidylproline (omega=180) = [protein]-peptidylproline (omega=0)</text>
        <dbReference type="Rhea" id="RHEA:16237"/>
        <dbReference type="Rhea" id="RHEA-COMP:10747"/>
        <dbReference type="Rhea" id="RHEA-COMP:10748"/>
        <dbReference type="ChEBI" id="CHEBI:83833"/>
        <dbReference type="ChEBI" id="CHEBI:83834"/>
        <dbReference type="EC" id="5.2.1.8"/>
    </reaction>
</comment>
<feature type="region of interest" description="Disordered" evidence="9">
    <location>
        <begin position="270"/>
        <end position="297"/>
    </location>
</feature>
<evidence type="ECO:0000313" key="12">
    <source>
        <dbReference type="EMBL" id="VCU09869.1"/>
    </source>
</evidence>
<dbReference type="EMBL" id="UWOC01000156">
    <property type="protein sequence ID" value="VCU09869.1"/>
    <property type="molecule type" value="Genomic_DNA"/>
</dbReference>
<evidence type="ECO:0000313" key="13">
    <source>
        <dbReference type="Proteomes" id="UP000289200"/>
    </source>
</evidence>
<dbReference type="SUPFAM" id="SSF109998">
    <property type="entry name" value="Triger factor/SurA peptide-binding domain-like"/>
    <property type="match status" value="1"/>
</dbReference>
<dbReference type="Pfam" id="PF13616">
    <property type="entry name" value="Rotamase_3"/>
    <property type="match status" value="1"/>
</dbReference>
<gene>
    <name evidence="12" type="ORF">RHODGE_RHODGE_03038</name>
</gene>
<evidence type="ECO:0000256" key="7">
    <source>
        <dbReference type="ARBA" id="ARBA00031484"/>
    </source>
</evidence>
<evidence type="ECO:0000259" key="11">
    <source>
        <dbReference type="PROSITE" id="PS50198"/>
    </source>
</evidence>
<sequence length="297" mass="32308">MVLAVVLAAGGAVAQAPAPAADPVVAKINGVEIRQSDLALAEEDVGQNVPAGTADAKRDWLINYLTDMTLLAKAAEAQKVQDSDDFKKRLAYVRSKALMETLLRDSGKAGATSEAMQHVYQEAVKQMGDEQEVHARHILFRVADASDQKAAAAAEAKAKDTLARIKKGEDFAKLAKDLTEDPPGKADGGDLGWFTKDQMVPEFSEAAFKLDKGQVSDPVKTSFGWHIIKVEDKRKREAPPFDQVKDQIETFVTRKAQIELLNKLRQEAKIERLDKPADAKPAADKPADTKAPAPEKK</sequence>
<dbReference type="RefSeq" id="WP_432421918.1">
    <property type="nucleotide sequence ID" value="NZ_NPEW01000160.1"/>
</dbReference>
<keyword evidence="10" id="KW-0732">Signal</keyword>